<evidence type="ECO:0000313" key="2">
    <source>
        <dbReference type="Proteomes" id="UP000318336"/>
    </source>
</evidence>
<dbReference type="RefSeq" id="WP_142007276.1">
    <property type="nucleotide sequence ID" value="NZ_CAJTBP010000001.1"/>
</dbReference>
<dbReference type="InterPro" id="IPR058532">
    <property type="entry name" value="YjbR/MT2646/Rv2570-like"/>
</dbReference>
<dbReference type="AlphaFoldDB" id="A0A542XGM4"/>
<evidence type="ECO:0000313" key="1">
    <source>
        <dbReference type="EMBL" id="TQL34937.1"/>
    </source>
</evidence>
<sequence>MTHPPRFDEDDPFLARVRELALALPGAAEKVSHGHPNFFTTKVFAIYGGVVKGDHASDAYRQSVLVKPDEDERLALLEETRCFVPGYYGPSGWVGVNFRAAQPDWAEIGELLDMSFRNTAPQRLVRELDACG</sequence>
<dbReference type="InterPro" id="IPR038056">
    <property type="entry name" value="YjbR-like_sf"/>
</dbReference>
<dbReference type="EMBL" id="VFOK01000001">
    <property type="protein sequence ID" value="TQL34937.1"/>
    <property type="molecule type" value="Genomic_DNA"/>
</dbReference>
<dbReference type="Proteomes" id="UP000318336">
    <property type="component" value="Unassembled WGS sequence"/>
</dbReference>
<proteinExistence type="predicted"/>
<gene>
    <name evidence="1" type="ORF">FB554_3120</name>
</gene>
<comment type="caution">
    <text evidence="1">The sequence shown here is derived from an EMBL/GenBank/DDBJ whole genome shotgun (WGS) entry which is preliminary data.</text>
</comment>
<dbReference type="Pfam" id="PF04237">
    <property type="entry name" value="YjbR"/>
    <property type="match status" value="1"/>
</dbReference>
<reference evidence="1 2" key="1">
    <citation type="submission" date="2019-06" db="EMBL/GenBank/DDBJ databases">
        <title>Sequencing the genomes of 1000 actinobacteria strains.</title>
        <authorList>
            <person name="Klenk H.-P."/>
        </authorList>
    </citation>
    <scope>NUCLEOTIDE SEQUENCE [LARGE SCALE GENOMIC DNA]</scope>
    <source>
        <strain evidence="1 2">DSM 24617</strain>
    </source>
</reference>
<dbReference type="OrthoDB" id="8479417at2"/>
<keyword evidence="2" id="KW-1185">Reference proteome</keyword>
<dbReference type="SUPFAM" id="SSF142906">
    <property type="entry name" value="YjbR-like"/>
    <property type="match status" value="1"/>
</dbReference>
<accession>A0A542XGM4</accession>
<dbReference type="Gene3D" id="3.90.1150.30">
    <property type="match status" value="1"/>
</dbReference>
<name>A0A542XGM4_9MICO</name>
<protein>
    <submittedName>
        <fullName evidence="1">YjbR protein</fullName>
    </submittedName>
</protein>
<organism evidence="1 2">
    <name type="scientific">Barrientosiimonas humi</name>
    <dbReference type="NCBI Taxonomy" id="999931"/>
    <lineage>
        <taxon>Bacteria</taxon>
        <taxon>Bacillati</taxon>
        <taxon>Actinomycetota</taxon>
        <taxon>Actinomycetes</taxon>
        <taxon>Micrococcales</taxon>
        <taxon>Dermacoccaceae</taxon>
        <taxon>Barrientosiimonas</taxon>
    </lineage>
</organism>